<dbReference type="FunFam" id="3.40.50.12780:FF:000003">
    <property type="entry name" value="Long-chain-fatty-acid--CoA ligase FadD"/>
    <property type="match status" value="1"/>
</dbReference>
<keyword evidence="4" id="KW-0443">Lipid metabolism</keyword>
<dbReference type="GO" id="GO:0006631">
    <property type="term" value="P:fatty acid metabolic process"/>
    <property type="evidence" value="ECO:0007669"/>
    <property type="project" value="UniProtKB-KW"/>
</dbReference>
<dbReference type="Gene3D" id="3.30.300.30">
    <property type="match status" value="1"/>
</dbReference>
<sequence length="542" mass="61359">MNDYDKNLDKNKANYVPLTPISFIERTKDIYPNYEAVVYKKRSYTWKQVYDRSIKFASALEKHGIKSGDTISIMAANTPELFEAHYSVPMTGAVLNAINTRLDSKTVGYILKHADAKALIVDRQFHGVVKKALESFGKKILIIDIVDKQADLKDSEKIGEIEYESFLEKGDVNYVWKRPKDEWQAISLNYTSGTTGNPKGVVYHHRGSYLMSTGSAAAWNMPNRLNFLYTVPMFHCNGWCYPWTLAMLHARVICIRNIRAKEVFDLITEHKVTHFGGAPIILNMLASAPKEEQKPLKHKVYVLTAAAPPPSIIFKKMKNLGFEVMHVYGLTETYGHILQCAWNKEWDDLNEDEKADINARQGVRYPNLEDVDVMDPETMKPLPRDGKTIGEIMIRGNVVMKGYFKDKEATEKAMKGGWFHSGDLAVMYPNGYIQIKDRSKDIIISGGENISSIEIENTVAKHSSVSLAAVVAKPDEKWGEIPCAFVELAPEKKATEEEIIKFCRETLAGFKIPKKIVFGELPKTSTGKIKKFELRKKAKEMS</sequence>
<dbReference type="PANTHER" id="PTHR43859">
    <property type="entry name" value="ACYL-ACTIVATING ENZYME"/>
    <property type="match status" value="1"/>
</dbReference>
<dbReference type="InterPro" id="IPR000873">
    <property type="entry name" value="AMP-dep_synth/lig_dom"/>
</dbReference>
<accession>B3TCN6</accession>
<dbReference type="InterPro" id="IPR045851">
    <property type="entry name" value="AMP-bd_C_sf"/>
</dbReference>
<dbReference type="GO" id="GO:0016874">
    <property type="term" value="F:ligase activity"/>
    <property type="evidence" value="ECO:0007669"/>
    <property type="project" value="UniProtKB-KW"/>
</dbReference>
<evidence type="ECO:0000259" key="6">
    <source>
        <dbReference type="Pfam" id="PF13193"/>
    </source>
</evidence>
<dbReference type="PROSITE" id="PS00455">
    <property type="entry name" value="AMP_BINDING"/>
    <property type="match status" value="1"/>
</dbReference>
<organism evidence="7">
    <name type="scientific">uncultured marine bacterium HF4000_APKG2098</name>
    <dbReference type="NCBI Taxonomy" id="455614"/>
    <lineage>
        <taxon>Bacteria</taxon>
        <taxon>environmental samples</taxon>
    </lineage>
</organism>
<dbReference type="InterPro" id="IPR020845">
    <property type="entry name" value="AMP-binding_CS"/>
</dbReference>
<dbReference type="Pfam" id="PF13193">
    <property type="entry name" value="AMP-binding_C"/>
    <property type="match status" value="1"/>
</dbReference>
<protein>
    <submittedName>
        <fullName evidence="7">Putative AMP-binding enzyme</fullName>
    </submittedName>
</protein>
<dbReference type="FunFam" id="3.30.300.30:FF:000008">
    <property type="entry name" value="2,3-dihydroxybenzoate-AMP ligase"/>
    <property type="match status" value="1"/>
</dbReference>
<keyword evidence="3" id="KW-0276">Fatty acid metabolism</keyword>
<dbReference type="InterPro" id="IPR025110">
    <property type="entry name" value="AMP-bd_C"/>
</dbReference>
<dbReference type="InterPro" id="IPR042099">
    <property type="entry name" value="ANL_N_sf"/>
</dbReference>
<evidence type="ECO:0000256" key="3">
    <source>
        <dbReference type="ARBA" id="ARBA00022832"/>
    </source>
</evidence>
<reference evidence="7" key="1">
    <citation type="journal article" date="2008" name="ISME J.">
        <title>Genomic patterns of recombination, clonal divergence and environment in marine microbial populations.</title>
        <authorList>
            <person name="Konstantinidis K.T."/>
            <person name="Delong E.F."/>
        </authorList>
    </citation>
    <scope>NUCLEOTIDE SEQUENCE</scope>
</reference>
<evidence type="ECO:0000256" key="2">
    <source>
        <dbReference type="ARBA" id="ARBA00022598"/>
    </source>
</evidence>
<dbReference type="SUPFAM" id="SSF56801">
    <property type="entry name" value="Acetyl-CoA synthetase-like"/>
    <property type="match status" value="1"/>
</dbReference>
<gene>
    <name evidence="7" type="ORF">ALOHA_HF4000APKG2098ctg3</name>
</gene>
<evidence type="ECO:0000256" key="4">
    <source>
        <dbReference type="ARBA" id="ARBA00023098"/>
    </source>
</evidence>
<evidence type="ECO:0000313" key="7">
    <source>
        <dbReference type="EMBL" id="ABZ10345.1"/>
    </source>
</evidence>
<dbReference type="Gene3D" id="3.40.50.12780">
    <property type="entry name" value="N-terminal domain of ligase-like"/>
    <property type="match status" value="1"/>
</dbReference>
<dbReference type="NCBIfam" id="NF006020">
    <property type="entry name" value="PRK08162.1"/>
    <property type="match status" value="1"/>
</dbReference>
<evidence type="ECO:0000256" key="1">
    <source>
        <dbReference type="ARBA" id="ARBA00006432"/>
    </source>
</evidence>
<comment type="similarity">
    <text evidence="1">Belongs to the ATP-dependent AMP-binding enzyme family.</text>
</comment>
<name>B3TCN6_9BACT</name>
<dbReference type="Pfam" id="PF00501">
    <property type="entry name" value="AMP-binding"/>
    <property type="match status" value="1"/>
</dbReference>
<proteinExistence type="inferred from homology"/>
<dbReference type="PANTHER" id="PTHR43859:SF4">
    <property type="entry name" value="BUTANOATE--COA LIGASE AAE1-RELATED"/>
    <property type="match status" value="1"/>
</dbReference>
<keyword evidence="2" id="KW-0436">Ligase</keyword>
<feature type="domain" description="AMP-binding enzyme C-terminal" evidence="6">
    <location>
        <begin position="454"/>
        <end position="528"/>
    </location>
</feature>
<dbReference type="EMBL" id="EU016673">
    <property type="protein sequence ID" value="ABZ10345.1"/>
    <property type="molecule type" value="Genomic_DNA"/>
</dbReference>
<evidence type="ECO:0000259" key="5">
    <source>
        <dbReference type="Pfam" id="PF00501"/>
    </source>
</evidence>
<dbReference type="CDD" id="cd12118">
    <property type="entry name" value="ttLC_FACS_AEE21_like"/>
    <property type="match status" value="1"/>
</dbReference>
<feature type="domain" description="AMP-dependent synthetase/ligase" evidence="5">
    <location>
        <begin position="26"/>
        <end position="404"/>
    </location>
</feature>
<dbReference type="AlphaFoldDB" id="B3TCN6"/>